<name>A0A0D3GC40_9ORYZ</name>
<dbReference type="EnsemblPlants" id="OBART06G01160.1">
    <property type="protein sequence ID" value="OBART06G01160.1"/>
    <property type="gene ID" value="OBART06G01160"/>
</dbReference>
<protein>
    <recommendedName>
        <fullName evidence="4">Late embryogenesis abundant protein LEA-2 subgroup domain-containing protein</fullName>
    </recommendedName>
</protein>
<accession>A0A0D3GC40</accession>
<organism evidence="2">
    <name type="scientific">Oryza barthii</name>
    <dbReference type="NCBI Taxonomy" id="65489"/>
    <lineage>
        <taxon>Eukaryota</taxon>
        <taxon>Viridiplantae</taxon>
        <taxon>Streptophyta</taxon>
        <taxon>Embryophyta</taxon>
        <taxon>Tracheophyta</taxon>
        <taxon>Spermatophyta</taxon>
        <taxon>Magnoliopsida</taxon>
        <taxon>Liliopsida</taxon>
        <taxon>Poales</taxon>
        <taxon>Poaceae</taxon>
        <taxon>BOP clade</taxon>
        <taxon>Oryzoideae</taxon>
        <taxon>Oryzeae</taxon>
        <taxon>Oryzinae</taxon>
        <taxon>Oryza</taxon>
    </lineage>
</organism>
<evidence type="ECO:0000313" key="3">
    <source>
        <dbReference type="Proteomes" id="UP000026960"/>
    </source>
</evidence>
<dbReference type="PANTHER" id="PTHR36480:SF10">
    <property type="entry name" value="LATE EMBRYOGENESIS ABUNDANT PROTEIN LEA-2 SUBGROUP DOMAIN-CONTAINING PROTEIN"/>
    <property type="match status" value="1"/>
</dbReference>
<keyword evidence="1" id="KW-0472">Membrane</keyword>
<dbReference type="HOGENOM" id="CLU_100781_0_0_1"/>
<feature type="transmembrane region" description="Helical" evidence="1">
    <location>
        <begin position="22"/>
        <end position="42"/>
    </location>
</feature>
<reference evidence="2" key="1">
    <citation type="journal article" date="2009" name="Rice">
        <title>De Novo Next Generation Sequencing of Plant Genomes.</title>
        <authorList>
            <person name="Rounsley S."/>
            <person name="Marri P.R."/>
            <person name="Yu Y."/>
            <person name="He R."/>
            <person name="Sisneros N."/>
            <person name="Goicoechea J.L."/>
            <person name="Lee S.J."/>
            <person name="Angelova A."/>
            <person name="Kudrna D."/>
            <person name="Luo M."/>
            <person name="Affourtit J."/>
            <person name="Desany B."/>
            <person name="Knight J."/>
            <person name="Niazi F."/>
            <person name="Egholm M."/>
            <person name="Wing R.A."/>
        </authorList>
    </citation>
    <scope>NUCLEOTIDE SEQUENCE [LARGE SCALE GENOMIC DNA]</scope>
    <source>
        <strain evidence="2">cv. IRGC 105608</strain>
    </source>
</reference>
<dbReference type="eggNOG" id="ENOG502R3IC">
    <property type="taxonomic scope" value="Eukaryota"/>
</dbReference>
<keyword evidence="1" id="KW-0812">Transmembrane</keyword>
<evidence type="ECO:0000313" key="2">
    <source>
        <dbReference type="EnsemblPlants" id="OBART06G01160.1"/>
    </source>
</evidence>
<evidence type="ECO:0000256" key="1">
    <source>
        <dbReference type="SAM" id="Phobius"/>
    </source>
</evidence>
<dbReference type="PANTHER" id="PTHR36480">
    <property type="entry name" value="OS06G0118900 PROTEIN-RELATED"/>
    <property type="match status" value="1"/>
</dbReference>
<sequence>MGGTTAADGGGSRTLFRCIKTARYVVAVTVMVLIVVVISYAIKMVVRERSLLVKVAGSTVNVQPLPKTSSSDKNLSFSLTIRASNPSGFSKIYYTNITALLIGKINASLPATSSSFHMGHLPDLAVQPRTWMFASTVYRASIDKNNEMDSSYNFTSYLYKGYSIRNAVLRLNGTLSTEVYNHYNHSGTVIYCCSSIFVGDGDDNPAGTPDMPCREQHITGLSCD</sequence>
<keyword evidence="1" id="KW-1133">Transmembrane helix</keyword>
<dbReference type="Gramene" id="OBART06G01160.1">
    <property type="protein sequence ID" value="OBART06G01160.1"/>
    <property type="gene ID" value="OBART06G01160"/>
</dbReference>
<dbReference type="PaxDb" id="65489-OBART06G01160.1"/>
<proteinExistence type="predicted"/>
<dbReference type="AlphaFoldDB" id="A0A0D3GC40"/>
<dbReference type="Proteomes" id="UP000026960">
    <property type="component" value="Chromosome 6"/>
</dbReference>
<reference evidence="2" key="2">
    <citation type="submission" date="2015-03" db="UniProtKB">
        <authorList>
            <consortium name="EnsemblPlants"/>
        </authorList>
    </citation>
    <scope>IDENTIFICATION</scope>
</reference>
<evidence type="ECO:0008006" key="4">
    <source>
        <dbReference type="Google" id="ProtNLM"/>
    </source>
</evidence>
<keyword evidence="3" id="KW-1185">Reference proteome</keyword>